<evidence type="ECO:0000313" key="2">
    <source>
        <dbReference type="EMBL" id="KAJ6400256.1"/>
    </source>
</evidence>
<dbReference type="AlphaFoldDB" id="A0AAD6J7S7"/>
<comment type="caution">
    <text evidence="2">The sequence shown here is derived from an EMBL/GenBank/DDBJ whole genome shotgun (WGS) entry which is preliminary data.</text>
</comment>
<evidence type="ECO:0000256" key="1">
    <source>
        <dbReference type="SAM" id="MobiDB-lite"/>
    </source>
</evidence>
<sequence length="82" mass="9543">MERKLEDMERQLEKARKDNDDLKSSHASSYGKLAQALVELDLIKGLLSLLKQVVTQQDGWTNILQLVSLRFLFLHMWILFGQ</sequence>
<organism evidence="2 3">
    <name type="scientific">Salix udensis</name>
    <dbReference type="NCBI Taxonomy" id="889485"/>
    <lineage>
        <taxon>Eukaryota</taxon>
        <taxon>Viridiplantae</taxon>
        <taxon>Streptophyta</taxon>
        <taxon>Embryophyta</taxon>
        <taxon>Tracheophyta</taxon>
        <taxon>Spermatophyta</taxon>
        <taxon>Magnoliopsida</taxon>
        <taxon>eudicotyledons</taxon>
        <taxon>Gunneridae</taxon>
        <taxon>Pentapetalae</taxon>
        <taxon>rosids</taxon>
        <taxon>fabids</taxon>
        <taxon>Malpighiales</taxon>
        <taxon>Salicaceae</taxon>
        <taxon>Saliceae</taxon>
        <taxon>Salix</taxon>
    </lineage>
</organism>
<proteinExistence type="predicted"/>
<dbReference type="Proteomes" id="UP001162972">
    <property type="component" value="Chromosome 14"/>
</dbReference>
<gene>
    <name evidence="2" type="ORF">OIU84_015829</name>
</gene>
<dbReference type="EMBL" id="JAPFFJ010000019">
    <property type="protein sequence ID" value="KAJ6400256.1"/>
    <property type="molecule type" value="Genomic_DNA"/>
</dbReference>
<accession>A0AAD6J7S7</accession>
<keyword evidence="3" id="KW-1185">Reference proteome</keyword>
<evidence type="ECO:0000313" key="3">
    <source>
        <dbReference type="Proteomes" id="UP001162972"/>
    </source>
</evidence>
<name>A0AAD6J7S7_9ROSI</name>
<reference evidence="2 3" key="1">
    <citation type="journal article" date="2023" name="Int. J. Mol. Sci.">
        <title>De Novo Assembly and Annotation of 11 Diverse Shrub Willow (Salix) Genomes Reveals Novel Gene Organization in Sex-Linked Regions.</title>
        <authorList>
            <person name="Hyden B."/>
            <person name="Feng K."/>
            <person name="Yates T.B."/>
            <person name="Jawdy S."/>
            <person name="Cereghino C."/>
            <person name="Smart L.B."/>
            <person name="Muchero W."/>
        </authorList>
    </citation>
    <scope>NUCLEOTIDE SEQUENCE [LARGE SCALE GENOMIC DNA]</scope>
    <source>
        <tissue evidence="2">Shoot tip</tissue>
    </source>
</reference>
<protein>
    <submittedName>
        <fullName evidence="2">Uncharacterized protein</fullName>
    </submittedName>
</protein>
<feature type="region of interest" description="Disordered" evidence="1">
    <location>
        <begin position="1"/>
        <end position="26"/>
    </location>
</feature>
<feature type="compositionally biased region" description="Basic and acidic residues" evidence="1">
    <location>
        <begin position="1"/>
        <end position="24"/>
    </location>
</feature>